<evidence type="ECO:0000256" key="1">
    <source>
        <dbReference type="SAM" id="MobiDB-lite"/>
    </source>
</evidence>
<proteinExistence type="predicted"/>
<dbReference type="PaxDb" id="4097-A0A1S3X9B4"/>
<organism evidence="2">
    <name type="scientific">Nicotiana tabacum</name>
    <name type="common">Common tobacco</name>
    <dbReference type="NCBI Taxonomy" id="4097"/>
    <lineage>
        <taxon>Eukaryota</taxon>
        <taxon>Viridiplantae</taxon>
        <taxon>Streptophyta</taxon>
        <taxon>Embryophyta</taxon>
        <taxon>Tracheophyta</taxon>
        <taxon>Spermatophyta</taxon>
        <taxon>Magnoliopsida</taxon>
        <taxon>eudicotyledons</taxon>
        <taxon>Gunneridae</taxon>
        <taxon>Pentapetalae</taxon>
        <taxon>asterids</taxon>
        <taxon>lamiids</taxon>
        <taxon>Solanales</taxon>
        <taxon>Solanaceae</taxon>
        <taxon>Nicotianoideae</taxon>
        <taxon>Nicotianeae</taxon>
        <taxon>Nicotiana</taxon>
    </lineage>
</organism>
<reference evidence="2" key="1">
    <citation type="submission" date="2025-08" db="UniProtKB">
        <authorList>
            <consortium name="RefSeq"/>
        </authorList>
    </citation>
    <scope>IDENTIFICATION</scope>
</reference>
<accession>A0A1S3X9B4</accession>
<feature type="region of interest" description="Disordered" evidence="1">
    <location>
        <begin position="83"/>
        <end position="120"/>
    </location>
</feature>
<dbReference type="OMA" id="CVHTRSI"/>
<evidence type="ECO:0000313" key="2">
    <source>
        <dbReference type="RefSeq" id="XP_016436501.1"/>
    </source>
</evidence>
<dbReference type="RefSeq" id="XP_016436501.1">
    <property type="nucleotide sequence ID" value="XM_016581015.1"/>
</dbReference>
<name>A0A1S3X9B4_TOBAC</name>
<dbReference type="PANTHER" id="PTHR35121">
    <property type="entry name" value="HOMEODOMAIN PROTEIN 8, PUTATIVE-RELATED"/>
    <property type="match status" value="1"/>
</dbReference>
<dbReference type="OrthoDB" id="1696465at2759"/>
<dbReference type="KEGG" id="nta:107762642"/>
<gene>
    <name evidence="2" type="primary">LOC107762642</name>
</gene>
<dbReference type="PANTHER" id="PTHR35121:SF4">
    <property type="entry name" value="SWIM-TYPE DOMAIN-CONTAINING PROTEIN"/>
    <property type="match status" value="1"/>
</dbReference>
<dbReference type="AlphaFoldDB" id="A0A1S3X9B4"/>
<sequence length="120" mass="13207">MATGAAEMMLQCVFDRSLSMSDIDKERRPYHKNCSCALHKQKGEQPSSCVHTRSISLPKMPKQKDMALSIAASQYSFPSSSCNNSSLRSSQHTTPGLASSSQIFKYSQTQKPKGSKVDVM</sequence>
<feature type="compositionally biased region" description="Polar residues" evidence="1">
    <location>
        <begin position="91"/>
        <end position="112"/>
    </location>
</feature>
<protein>
    <submittedName>
        <fullName evidence="2">Uncharacterized protein</fullName>
    </submittedName>
</protein>